<evidence type="ECO:0000313" key="3">
    <source>
        <dbReference type="Proteomes" id="UP000274429"/>
    </source>
</evidence>
<proteinExistence type="predicted"/>
<reference evidence="2 3" key="2">
    <citation type="submission" date="2018-11" db="EMBL/GenBank/DDBJ databases">
        <authorList>
            <consortium name="Pathogen Informatics"/>
        </authorList>
    </citation>
    <scope>NUCLEOTIDE SEQUENCE [LARGE SCALE GENOMIC DNA]</scope>
</reference>
<name>A0A0R3WSX1_HYDTA</name>
<accession>A0A0R3WSX1</accession>
<dbReference type="Proteomes" id="UP000274429">
    <property type="component" value="Unassembled WGS sequence"/>
</dbReference>
<dbReference type="EMBL" id="UYWX01003144">
    <property type="protein sequence ID" value="VDM23546.1"/>
    <property type="molecule type" value="Genomic_DNA"/>
</dbReference>
<evidence type="ECO:0000313" key="4">
    <source>
        <dbReference type="WBParaSite" id="TTAC_0000386101-mRNA-1"/>
    </source>
</evidence>
<evidence type="ECO:0000256" key="1">
    <source>
        <dbReference type="SAM" id="MobiDB-lite"/>
    </source>
</evidence>
<protein>
    <submittedName>
        <fullName evidence="2 4">Uncharacterized protein</fullName>
    </submittedName>
</protein>
<dbReference type="WBParaSite" id="TTAC_0000386101-mRNA-1">
    <property type="protein sequence ID" value="TTAC_0000386101-mRNA-1"/>
    <property type="gene ID" value="TTAC_0000386101"/>
</dbReference>
<feature type="compositionally biased region" description="Polar residues" evidence="1">
    <location>
        <begin position="9"/>
        <end position="20"/>
    </location>
</feature>
<keyword evidence="3" id="KW-1185">Reference proteome</keyword>
<evidence type="ECO:0000313" key="2">
    <source>
        <dbReference type="EMBL" id="VDM23546.1"/>
    </source>
</evidence>
<sequence>MIIFVASDSLLQENQEGHPNSSKKEENGRCEEDDVETNDTFTSHRRQRAKFLKLFLERASHHRYQQRGTQQASRLLVGSTGPLEEAHDPPFADNVVTASESALHHHPLSLTPAAASKAPIANTTAVAACRRNSSAAQKRAAAQAVRTKLVSLRKKNPSMDSVVGTLLFFCISCPIRFQKLTTVLTVNTIYMSCFNLGSITS</sequence>
<reference evidence="4" key="1">
    <citation type="submission" date="2017-02" db="UniProtKB">
        <authorList>
            <consortium name="WormBaseParasite"/>
        </authorList>
    </citation>
    <scope>IDENTIFICATION</scope>
</reference>
<organism evidence="4">
    <name type="scientific">Hydatigena taeniaeformis</name>
    <name type="common">Feline tapeworm</name>
    <name type="synonym">Taenia taeniaeformis</name>
    <dbReference type="NCBI Taxonomy" id="6205"/>
    <lineage>
        <taxon>Eukaryota</taxon>
        <taxon>Metazoa</taxon>
        <taxon>Spiralia</taxon>
        <taxon>Lophotrochozoa</taxon>
        <taxon>Platyhelminthes</taxon>
        <taxon>Cestoda</taxon>
        <taxon>Eucestoda</taxon>
        <taxon>Cyclophyllidea</taxon>
        <taxon>Taeniidae</taxon>
        <taxon>Hydatigera</taxon>
    </lineage>
</organism>
<gene>
    <name evidence="2" type="ORF">TTAC_LOCUS3846</name>
</gene>
<dbReference type="AlphaFoldDB" id="A0A0R3WSX1"/>
<feature type="region of interest" description="Disordered" evidence="1">
    <location>
        <begin position="6"/>
        <end position="43"/>
    </location>
</feature>
<dbReference type="STRING" id="6205.A0A0R3WSX1"/>